<dbReference type="RefSeq" id="WP_254161291.1">
    <property type="nucleotide sequence ID" value="NZ_JAHESF010000004.1"/>
</dbReference>
<accession>A0AAP2GN70</accession>
<protein>
    <submittedName>
        <fullName evidence="2">FRG domain-containing protein</fullName>
    </submittedName>
</protein>
<evidence type="ECO:0000313" key="3">
    <source>
        <dbReference type="Proteomes" id="UP001319200"/>
    </source>
</evidence>
<comment type="caution">
    <text evidence="2">The sequence shown here is derived from an EMBL/GenBank/DDBJ whole genome shotgun (WGS) entry which is preliminary data.</text>
</comment>
<organism evidence="2 3">
    <name type="scientific">Chryseosolibacter histidini</name>
    <dbReference type="NCBI Taxonomy" id="2782349"/>
    <lineage>
        <taxon>Bacteria</taxon>
        <taxon>Pseudomonadati</taxon>
        <taxon>Bacteroidota</taxon>
        <taxon>Cytophagia</taxon>
        <taxon>Cytophagales</taxon>
        <taxon>Chryseotaleaceae</taxon>
        <taxon>Chryseosolibacter</taxon>
    </lineage>
</organism>
<dbReference type="EMBL" id="JAHESF010000004">
    <property type="protein sequence ID" value="MBT1696202.1"/>
    <property type="molecule type" value="Genomic_DNA"/>
</dbReference>
<keyword evidence="3" id="KW-1185">Reference proteome</keyword>
<dbReference type="AlphaFoldDB" id="A0AAP2GN70"/>
<sequence>MKVIPAMEEGYRIYDVANFRDFQEIILNISTDQFMLYRGQTLDKKLLPKIARYNLPDVEETEREMLEDFQRRSLHLIDYQPGNSWDWLALAQHHGMATRLLDWTENPLIALWFSMSPKLEDMNVDYSVVWGFNVPKEDIVISTDDKDPFKGRTTKIFKPNHITKRISAQFGWFTIHKSNTDREFVPFERNEEYSKRLFKIRINSKCFKEFKARLHTFGINSASMYPDIDGLAKHVEWLFLGK</sequence>
<feature type="domain" description="FRG" evidence="1">
    <location>
        <begin position="31"/>
        <end position="130"/>
    </location>
</feature>
<proteinExistence type="predicted"/>
<dbReference type="InterPro" id="IPR014966">
    <property type="entry name" value="FRG-dom"/>
</dbReference>
<evidence type="ECO:0000259" key="1">
    <source>
        <dbReference type="SMART" id="SM00901"/>
    </source>
</evidence>
<evidence type="ECO:0000313" key="2">
    <source>
        <dbReference type="EMBL" id="MBT1696202.1"/>
    </source>
</evidence>
<name>A0AAP2GN70_9BACT</name>
<dbReference type="Proteomes" id="UP001319200">
    <property type="component" value="Unassembled WGS sequence"/>
</dbReference>
<gene>
    <name evidence="2" type="ORF">KK083_04910</name>
</gene>
<dbReference type="Pfam" id="PF08867">
    <property type="entry name" value="FRG"/>
    <property type="match status" value="1"/>
</dbReference>
<dbReference type="SMART" id="SM00901">
    <property type="entry name" value="FRG"/>
    <property type="match status" value="1"/>
</dbReference>
<reference evidence="2 3" key="1">
    <citation type="submission" date="2021-05" db="EMBL/GenBank/DDBJ databases">
        <title>A Polyphasic approach of four new species of the genus Ohtaekwangia: Ohtaekwangia histidinii sp. nov., Ohtaekwangia cretensis sp. nov., Ohtaekwangia indiensis sp. nov., Ohtaekwangia reichenbachii sp. nov. from diverse environment.</title>
        <authorList>
            <person name="Octaviana S."/>
        </authorList>
    </citation>
    <scope>NUCLEOTIDE SEQUENCE [LARGE SCALE GENOMIC DNA]</scope>
    <source>
        <strain evidence="2 3">PWU4</strain>
    </source>
</reference>